<name>G0MCD0_CAEBE</name>
<dbReference type="AlphaFoldDB" id="G0MCD0"/>
<organism evidence="2">
    <name type="scientific">Caenorhabditis brenneri</name>
    <name type="common">Nematode worm</name>
    <dbReference type="NCBI Taxonomy" id="135651"/>
    <lineage>
        <taxon>Eukaryota</taxon>
        <taxon>Metazoa</taxon>
        <taxon>Ecdysozoa</taxon>
        <taxon>Nematoda</taxon>
        <taxon>Chromadorea</taxon>
        <taxon>Rhabditida</taxon>
        <taxon>Rhabditina</taxon>
        <taxon>Rhabditomorpha</taxon>
        <taxon>Rhabditoidea</taxon>
        <taxon>Rhabditidae</taxon>
        <taxon>Peloderinae</taxon>
        <taxon>Caenorhabditis</taxon>
    </lineage>
</organism>
<dbReference type="InParanoid" id="G0MCD0"/>
<reference evidence="2" key="1">
    <citation type="submission" date="2011-07" db="EMBL/GenBank/DDBJ databases">
        <authorList>
            <consortium name="Caenorhabditis brenneri Sequencing and Analysis Consortium"/>
            <person name="Wilson R.K."/>
        </authorList>
    </citation>
    <scope>NUCLEOTIDE SEQUENCE [LARGE SCALE GENOMIC DNA]</scope>
    <source>
        <strain evidence="2">PB2801</strain>
    </source>
</reference>
<dbReference type="Proteomes" id="UP000008068">
    <property type="component" value="Unassembled WGS sequence"/>
</dbReference>
<proteinExistence type="predicted"/>
<sequence length="146" mass="17745">MPKLRYVNCGDEDCEECRLEEYRLELVEKCREQYIINDELKTEMRRRRGLPIPDKLAPAYLGIRRAFMKKTARELERYLRHLQRIEGLYVTEKWKKGGKIELTTYNYYEQGNQDDVSEVLKEFWKNFKKTCRDLKRIFSNRVNSAH</sequence>
<accession>G0MCD0</accession>
<dbReference type="HOGENOM" id="CLU_1779089_0_0_1"/>
<evidence type="ECO:0000313" key="1">
    <source>
        <dbReference type="EMBL" id="EGT45829.1"/>
    </source>
</evidence>
<gene>
    <name evidence="1" type="ORF">CAEBREN_04570</name>
</gene>
<protein>
    <submittedName>
        <fullName evidence="1">Uncharacterized protein</fullName>
    </submittedName>
</protein>
<keyword evidence="2" id="KW-1185">Reference proteome</keyword>
<dbReference type="EMBL" id="GL379789">
    <property type="protein sequence ID" value="EGT45829.1"/>
    <property type="molecule type" value="Genomic_DNA"/>
</dbReference>
<evidence type="ECO:0000313" key="2">
    <source>
        <dbReference type="Proteomes" id="UP000008068"/>
    </source>
</evidence>